<proteinExistence type="predicted"/>
<dbReference type="GO" id="GO:0046930">
    <property type="term" value="C:pore complex"/>
    <property type="evidence" value="ECO:0007669"/>
    <property type="project" value="InterPro"/>
</dbReference>
<evidence type="ECO:0000256" key="2">
    <source>
        <dbReference type="ARBA" id="ARBA00004532"/>
    </source>
</evidence>
<dbReference type="GO" id="GO:0042151">
    <property type="term" value="C:nematocyst"/>
    <property type="evidence" value="ECO:0007669"/>
    <property type="project" value="UniProtKB-SubCell"/>
</dbReference>
<keyword evidence="3" id="KW-1052">Target cell membrane</keyword>
<dbReference type="GO" id="GO:0046931">
    <property type="term" value="P:pore complex assembly"/>
    <property type="evidence" value="ECO:0007669"/>
    <property type="project" value="InterPro"/>
</dbReference>
<dbReference type="Proteomes" id="UP000465112">
    <property type="component" value="Chromosome 7"/>
</dbReference>
<dbReference type="InterPro" id="IPR015926">
    <property type="entry name" value="Cytolysin/lectin"/>
</dbReference>
<evidence type="ECO:0000313" key="6">
    <source>
        <dbReference type="EMBL" id="KAF1388548.1"/>
    </source>
</evidence>
<dbReference type="AlphaFoldDB" id="A0A6A5F918"/>
<evidence type="ECO:0000313" key="7">
    <source>
        <dbReference type="Proteomes" id="UP000465112"/>
    </source>
</evidence>
<reference evidence="6 7" key="1">
    <citation type="submission" date="2019-06" db="EMBL/GenBank/DDBJ databases">
        <title>A chromosome-scale genome assembly of the European perch, Perca fluviatilis.</title>
        <authorList>
            <person name="Roques C."/>
            <person name="Zahm M."/>
            <person name="Cabau C."/>
            <person name="Klopp C."/>
            <person name="Bouchez O."/>
            <person name="Donnadieu C."/>
            <person name="Kuhl H."/>
            <person name="Gislard M."/>
            <person name="Guendouz S."/>
            <person name="Journot L."/>
            <person name="Haffray P."/>
            <person name="Bestin A."/>
            <person name="Morvezen R."/>
            <person name="Feron R."/>
            <person name="Wen M."/>
            <person name="Jouanno E."/>
            <person name="Herpin A."/>
            <person name="Schartl M."/>
            <person name="Postlethwait J."/>
            <person name="Schaerlinger B."/>
            <person name="Chardard D."/>
            <person name="Lecocq T."/>
            <person name="Poncet C."/>
            <person name="Jaffrelo L."/>
            <person name="Lampietro C."/>
            <person name="Guiguen Y."/>
        </authorList>
    </citation>
    <scope>NUCLEOTIDE SEQUENCE [LARGE SCALE GENOMIC DNA]</scope>
    <source>
        <tissue evidence="6">Blood</tissue>
    </source>
</reference>
<dbReference type="InterPro" id="IPR050677">
    <property type="entry name" value="Actinoporin_PFT"/>
</dbReference>
<evidence type="ECO:0000256" key="4">
    <source>
        <dbReference type="ARBA" id="ARBA00023298"/>
    </source>
</evidence>
<sequence length="163" mass="17938">MGNTWGECSIDIKNESSTYDFGNPCIHMVRGQCSNPLPPLIESNSSGSAQFGKTYGSPTGTVGVFTYDIINKSTKTTTGIIAVMFSVPYDYTYFDNLYAVGNFGNSQNCDYDLYRKMYYESHSRFVRGKATDPSITHTGDYVTIFASMSNAGQSALKVVVKDK</sequence>
<evidence type="ECO:0000256" key="5">
    <source>
        <dbReference type="ARBA" id="ARBA00023331"/>
    </source>
</evidence>
<dbReference type="PANTHER" id="PTHR40388:SF2">
    <property type="entry name" value="ACTINOPORIN-LIKE PROTEIN"/>
    <property type="match status" value="1"/>
</dbReference>
<keyword evidence="7" id="KW-1185">Reference proteome</keyword>
<organism evidence="6 7">
    <name type="scientific">Perca fluviatilis</name>
    <name type="common">European perch</name>
    <dbReference type="NCBI Taxonomy" id="8168"/>
    <lineage>
        <taxon>Eukaryota</taxon>
        <taxon>Metazoa</taxon>
        <taxon>Chordata</taxon>
        <taxon>Craniata</taxon>
        <taxon>Vertebrata</taxon>
        <taxon>Euteleostomi</taxon>
        <taxon>Actinopterygii</taxon>
        <taxon>Neopterygii</taxon>
        <taxon>Teleostei</taxon>
        <taxon>Neoteleostei</taxon>
        <taxon>Acanthomorphata</taxon>
        <taxon>Eupercaria</taxon>
        <taxon>Perciformes</taxon>
        <taxon>Percoidei</taxon>
        <taxon>Percidae</taxon>
        <taxon>Percinae</taxon>
        <taxon>Perca</taxon>
    </lineage>
</organism>
<protein>
    <submittedName>
        <fullName evidence="6">Uncharacterized protein</fullName>
    </submittedName>
</protein>
<evidence type="ECO:0000256" key="1">
    <source>
        <dbReference type="ARBA" id="ARBA00004175"/>
    </source>
</evidence>
<comment type="subcellular location">
    <subcellularLocation>
        <location evidence="2">Nematocyst</location>
    </subcellularLocation>
    <subcellularLocation>
        <location evidence="1">Target cell membrane</location>
    </subcellularLocation>
</comment>
<keyword evidence="4" id="KW-0472">Membrane</keyword>
<evidence type="ECO:0000256" key="3">
    <source>
        <dbReference type="ARBA" id="ARBA00022537"/>
    </source>
</evidence>
<dbReference type="GO" id="GO:0044218">
    <property type="term" value="C:other organism cell membrane"/>
    <property type="evidence" value="ECO:0007669"/>
    <property type="project" value="UniProtKB-KW"/>
</dbReference>
<dbReference type="GO" id="GO:0006812">
    <property type="term" value="P:monoatomic cation transport"/>
    <property type="evidence" value="ECO:0007669"/>
    <property type="project" value="InterPro"/>
</dbReference>
<name>A0A6A5F918_PERFL</name>
<keyword evidence="5" id="KW-0166">Nematocyst</keyword>
<comment type="caution">
    <text evidence="6">The sequence shown here is derived from an EMBL/GenBank/DDBJ whole genome shotgun (WGS) entry which is preliminary data.</text>
</comment>
<dbReference type="PANTHER" id="PTHR40388">
    <property type="entry name" value="BRYOPORIN"/>
    <property type="match status" value="1"/>
</dbReference>
<gene>
    <name evidence="6" type="ORF">PFLUV_G00091420</name>
</gene>
<accession>A0A6A5F918</accession>
<keyword evidence="4" id="KW-1053">Target membrane</keyword>
<dbReference type="EMBL" id="VHII01000007">
    <property type="protein sequence ID" value="KAF1388548.1"/>
    <property type="molecule type" value="Genomic_DNA"/>
</dbReference>
<dbReference type="Pfam" id="PF06369">
    <property type="entry name" value="Anemone_cytotox"/>
    <property type="match status" value="1"/>
</dbReference>
<dbReference type="Gene3D" id="2.60.270.20">
    <property type="entry name" value="Cytolysin/lectin"/>
    <property type="match status" value="1"/>
</dbReference>
<dbReference type="InterPro" id="IPR009104">
    <property type="entry name" value="Anemon_actinoporin-like"/>
</dbReference>
<dbReference type="SUPFAM" id="SSF63724">
    <property type="entry name" value="Cytolysin/lectin"/>
    <property type="match status" value="1"/>
</dbReference>
<dbReference type="GO" id="GO:0015267">
    <property type="term" value="F:channel activity"/>
    <property type="evidence" value="ECO:0007669"/>
    <property type="project" value="InterPro"/>
</dbReference>
<dbReference type="GO" id="GO:0051715">
    <property type="term" value="P:cytolysis in another organism"/>
    <property type="evidence" value="ECO:0007669"/>
    <property type="project" value="InterPro"/>
</dbReference>